<evidence type="ECO:0000259" key="1">
    <source>
        <dbReference type="Pfam" id="PF13460"/>
    </source>
</evidence>
<feature type="domain" description="NAD(P)-binding" evidence="1">
    <location>
        <begin position="2"/>
        <end position="164"/>
    </location>
</feature>
<dbReference type="Gene3D" id="3.40.50.720">
    <property type="entry name" value="NAD(P)-binding Rossmann-like Domain"/>
    <property type="match status" value="1"/>
</dbReference>
<dbReference type="EMBL" id="JBFDAA010000023">
    <property type="protein sequence ID" value="KAL1110280.1"/>
    <property type="molecule type" value="Genomic_DNA"/>
</dbReference>
<protein>
    <recommendedName>
        <fullName evidence="1">NAD(P)-binding domain-containing protein</fullName>
    </recommendedName>
</protein>
<dbReference type="AlphaFoldDB" id="A0ABD0XUX6"/>
<evidence type="ECO:0000313" key="3">
    <source>
        <dbReference type="Proteomes" id="UP001558652"/>
    </source>
</evidence>
<sequence length="185" mass="20778">MTVRVLVRDEMKLPEAVRSRIEIVKGDVLDVNHVKDALTGSSYVVVALGTRNSLNYTRVMSDGLRNIISSMKELGIKIISVCLSAFLFYPPESVPERFRNIDDDHRLMLKILKESDLEWIAVLPPHITDNEKGVLIVSKDVHPGPRVISKYDLGQFLLDAVSSPQYYKCIVGVANKQEEVERTAA</sequence>
<name>A0ABD0XUX6_9HEMI</name>
<organism evidence="2 3">
    <name type="scientific">Ranatra chinensis</name>
    <dbReference type="NCBI Taxonomy" id="642074"/>
    <lineage>
        <taxon>Eukaryota</taxon>
        <taxon>Metazoa</taxon>
        <taxon>Ecdysozoa</taxon>
        <taxon>Arthropoda</taxon>
        <taxon>Hexapoda</taxon>
        <taxon>Insecta</taxon>
        <taxon>Pterygota</taxon>
        <taxon>Neoptera</taxon>
        <taxon>Paraneoptera</taxon>
        <taxon>Hemiptera</taxon>
        <taxon>Heteroptera</taxon>
        <taxon>Panheteroptera</taxon>
        <taxon>Nepomorpha</taxon>
        <taxon>Nepidae</taxon>
        <taxon>Ranatrinae</taxon>
        <taxon>Ranatra</taxon>
    </lineage>
</organism>
<evidence type="ECO:0000313" key="2">
    <source>
        <dbReference type="EMBL" id="KAL1110280.1"/>
    </source>
</evidence>
<reference evidence="2 3" key="1">
    <citation type="submission" date="2024-07" db="EMBL/GenBank/DDBJ databases">
        <title>Chromosome-level genome assembly of the water stick insect Ranatra chinensis (Heteroptera: Nepidae).</title>
        <authorList>
            <person name="Liu X."/>
        </authorList>
    </citation>
    <scope>NUCLEOTIDE SEQUENCE [LARGE SCALE GENOMIC DNA]</scope>
    <source>
        <strain evidence="2">Cailab_2021Rc</strain>
        <tissue evidence="2">Muscle</tissue>
    </source>
</reference>
<dbReference type="GO" id="GO:0003824">
    <property type="term" value="F:catalytic activity"/>
    <property type="evidence" value="ECO:0007669"/>
    <property type="project" value="UniProtKB-ARBA"/>
</dbReference>
<proteinExistence type="predicted"/>
<keyword evidence="3" id="KW-1185">Reference proteome</keyword>
<gene>
    <name evidence="2" type="ORF">AAG570_008357</name>
</gene>
<dbReference type="Pfam" id="PF13460">
    <property type="entry name" value="NAD_binding_10"/>
    <property type="match status" value="1"/>
</dbReference>
<dbReference type="PANTHER" id="PTHR43355:SF2">
    <property type="entry name" value="FLAVIN REDUCTASE (NADPH)"/>
    <property type="match status" value="1"/>
</dbReference>
<dbReference type="Proteomes" id="UP001558652">
    <property type="component" value="Unassembled WGS sequence"/>
</dbReference>
<dbReference type="InterPro" id="IPR036291">
    <property type="entry name" value="NAD(P)-bd_dom_sf"/>
</dbReference>
<dbReference type="PANTHER" id="PTHR43355">
    <property type="entry name" value="FLAVIN REDUCTASE (NADPH)"/>
    <property type="match status" value="1"/>
</dbReference>
<comment type="caution">
    <text evidence="2">The sequence shown here is derived from an EMBL/GenBank/DDBJ whole genome shotgun (WGS) entry which is preliminary data.</text>
</comment>
<dbReference type="SUPFAM" id="SSF51735">
    <property type="entry name" value="NAD(P)-binding Rossmann-fold domains"/>
    <property type="match status" value="1"/>
</dbReference>
<accession>A0ABD0XUX6</accession>
<dbReference type="InterPro" id="IPR016040">
    <property type="entry name" value="NAD(P)-bd_dom"/>
</dbReference>
<dbReference type="InterPro" id="IPR051606">
    <property type="entry name" value="Polyketide_Oxido-like"/>
</dbReference>